<evidence type="ECO:0000313" key="8">
    <source>
        <dbReference type="EMBL" id="OAY72118.1"/>
    </source>
</evidence>
<feature type="signal peptide" evidence="6">
    <location>
        <begin position="1"/>
        <end position="24"/>
    </location>
</feature>
<evidence type="ECO:0000256" key="3">
    <source>
        <dbReference type="ARBA" id="ARBA00023157"/>
    </source>
</evidence>
<feature type="chain" id="PRO_5008285660" description="Bifunctional inhibitor/plant lipid transfer protein/seed storage helical domain-containing protein" evidence="6">
    <location>
        <begin position="25"/>
        <end position="270"/>
    </location>
</feature>
<dbReference type="PANTHER" id="PTHR33044">
    <property type="entry name" value="BIFUNCTIONAL INHIBITOR/LIPID-TRANSFER PROTEIN/SEED STORAGE 2S ALBUMIN SUPERFAMILY PROTEIN-RELATED"/>
    <property type="match status" value="1"/>
</dbReference>
<evidence type="ECO:0000256" key="2">
    <source>
        <dbReference type="ARBA" id="ARBA00022729"/>
    </source>
</evidence>
<dbReference type="STRING" id="4615.A0A199V549"/>
<dbReference type="CDD" id="cd00010">
    <property type="entry name" value="AAI_LTSS"/>
    <property type="match status" value="2"/>
</dbReference>
<feature type="compositionally biased region" description="Polar residues" evidence="5">
    <location>
        <begin position="162"/>
        <end position="171"/>
    </location>
</feature>
<protein>
    <recommendedName>
        <fullName evidence="7">Bifunctional inhibitor/plant lipid transfer protein/seed storage helical domain-containing protein</fullName>
    </recommendedName>
</protein>
<proteinExistence type="inferred from homology"/>
<evidence type="ECO:0000313" key="9">
    <source>
        <dbReference type="Proteomes" id="UP000092600"/>
    </source>
</evidence>
<gene>
    <name evidence="8" type="ORF">ACMD2_22357</name>
</gene>
<dbReference type="Proteomes" id="UP000092600">
    <property type="component" value="Unassembled WGS sequence"/>
</dbReference>
<evidence type="ECO:0000256" key="5">
    <source>
        <dbReference type="SAM" id="MobiDB-lite"/>
    </source>
</evidence>
<comment type="caution">
    <text evidence="8">The sequence shown here is derived from an EMBL/GenBank/DDBJ whole genome shotgun (WGS) entry which is preliminary data.</text>
</comment>
<evidence type="ECO:0000259" key="7">
    <source>
        <dbReference type="SMART" id="SM00499"/>
    </source>
</evidence>
<dbReference type="InterPro" id="IPR043325">
    <property type="entry name" value="LTSS"/>
</dbReference>
<dbReference type="SUPFAM" id="SSF47699">
    <property type="entry name" value="Bifunctional inhibitor/lipid-transfer protein/seed storage 2S albumin"/>
    <property type="match status" value="2"/>
</dbReference>
<dbReference type="Gene3D" id="1.10.110.10">
    <property type="entry name" value="Plant lipid-transfer and hydrophobic proteins"/>
    <property type="match status" value="2"/>
</dbReference>
<feature type="region of interest" description="Disordered" evidence="5">
    <location>
        <begin position="116"/>
        <end position="176"/>
    </location>
</feature>
<dbReference type="InterPro" id="IPR036312">
    <property type="entry name" value="Bifun_inhib/LTP/seed_sf"/>
</dbReference>
<keyword evidence="3" id="KW-1015">Disulfide bond</keyword>
<feature type="compositionally biased region" description="Low complexity" evidence="5">
    <location>
        <begin position="117"/>
        <end position="161"/>
    </location>
</feature>
<evidence type="ECO:0000256" key="4">
    <source>
        <dbReference type="ARBA" id="ARBA00023180"/>
    </source>
</evidence>
<comment type="similarity">
    <text evidence="1">Belongs to the plant LTP family.</text>
</comment>
<keyword evidence="2 6" id="KW-0732">Signal</keyword>
<reference evidence="8 9" key="1">
    <citation type="journal article" date="2016" name="DNA Res.">
        <title>The draft genome of MD-2 pineapple using hybrid error correction of long reads.</title>
        <authorList>
            <person name="Redwan R.M."/>
            <person name="Saidin A."/>
            <person name="Kumar S.V."/>
        </authorList>
    </citation>
    <scope>NUCLEOTIDE SEQUENCE [LARGE SCALE GENOMIC DNA]</scope>
    <source>
        <strain evidence="9">cv. MD2</strain>
        <tissue evidence="8">Leaf</tissue>
    </source>
</reference>
<name>A0A199V549_ANACO</name>
<dbReference type="InterPro" id="IPR016140">
    <property type="entry name" value="Bifunc_inhib/LTP/seed_store"/>
</dbReference>
<evidence type="ECO:0000256" key="1">
    <source>
        <dbReference type="ARBA" id="ARBA00009748"/>
    </source>
</evidence>
<feature type="domain" description="Bifunctional inhibitor/plant lipid transfer protein/seed storage helical" evidence="7">
    <location>
        <begin position="178"/>
        <end position="261"/>
    </location>
</feature>
<keyword evidence="4" id="KW-0325">Glycoprotein</keyword>
<dbReference type="AlphaFoldDB" id="A0A199V549"/>
<dbReference type="Pfam" id="PF14368">
    <property type="entry name" value="LTP_2"/>
    <property type="match status" value="2"/>
</dbReference>
<accession>A0A199V549</accession>
<feature type="domain" description="Bifunctional inhibitor/plant lipid transfer protein/seed storage helical" evidence="7">
    <location>
        <begin position="30"/>
        <end position="108"/>
    </location>
</feature>
<evidence type="ECO:0000256" key="6">
    <source>
        <dbReference type="SAM" id="SignalP"/>
    </source>
</evidence>
<sequence>MAPRAFAIGLALSLMAVLLTQSWAQPIPNCPPPSANSLSPCISYIIGNSSYPSSACCKQLKALAQEQGPCVCTVLRGGAAATPLGYIMNQTQAYLLPSSCNLPTLNQCNGVSGPSNAPGVPATPATTTATSPAAPLTPTDPNTSNPSTTSTPSTPSEDSSNVTPTPESSLPSGDPLDCSDALGDLSPCLDYCTDDADYPSIDCCEQLPTVCRAQPVCFCAVVGGTSSDLLGIPIDTDRAVNLPDACDNDYDYGNSHVAPACECHTEKDIL</sequence>
<dbReference type="SMART" id="SM00499">
    <property type="entry name" value="AAI"/>
    <property type="match status" value="2"/>
</dbReference>
<dbReference type="EMBL" id="LSRQ01003229">
    <property type="protein sequence ID" value="OAY72118.1"/>
    <property type="molecule type" value="Genomic_DNA"/>
</dbReference>
<organism evidence="8 9">
    <name type="scientific">Ananas comosus</name>
    <name type="common">Pineapple</name>
    <name type="synonym">Ananas ananas</name>
    <dbReference type="NCBI Taxonomy" id="4615"/>
    <lineage>
        <taxon>Eukaryota</taxon>
        <taxon>Viridiplantae</taxon>
        <taxon>Streptophyta</taxon>
        <taxon>Embryophyta</taxon>
        <taxon>Tracheophyta</taxon>
        <taxon>Spermatophyta</taxon>
        <taxon>Magnoliopsida</taxon>
        <taxon>Liliopsida</taxon>
        <taxon>Poales</taxon>
        <taxon>Bromeliaceae</taxon>
        <taxon>Bromelioideae</taxon>
        <taxon>Ananas</taxon>
    </lineage>
</organism>